<proteinExistence type="predicted"/>
<comment type="caution">
    <text evidence="1">The sequence shown here is derived from an EMBL/GenBank/DDBJ whole genome shotgun (WGS) entry which is preliminary data.</text>
</comment>
<dbReference type="AlphaFoldDB" id="A0A7J6RJ57"/>
<dbReference type="EMBL" id="JABANO010025168">
    <property type="protein sequence ID" value="KAF4720688.1"/>
    <property type="molecule type" value="Genomic_DNA"/>
</dbReference>
<evidence type="ECO:0000313" key="2">
    <source>
        <dbReference type="Proteomes" id="UP000553632"/>
    </source>
</evidence>
<evidence type="ECO:0000313" key="1">
    <source>
        <dbReference type="EMBL" id="KAF4720688.1"/>
    </source>
</evidence>
<dbReference type="Proteomes" id="UP000553632">
    <property type="component" value="Unassembled WGS sequence"/>
</dbReference>
<protein>
    <submittedName>
        <fullName evidence="1">Uncharacterized protein</fullName>
    </submittedName>
</protein>
<reference evidence="1 2" key="1">
    <citation type="submission" date="2020-04" db="EMBL/GenBank/DDBJ databases">
        <title>Perkinsus olseni comparative genomics.</title>
        <authorList>
            <person name="Bogema D.R."/>
        </authorList>
    </citation>
    <scope>NUCLEOTIDE SEQUENCE [LARGE SCALE GENOMIC DNA]</scope>
    <source>
        <strain evidence="1 2">ATCC PRA-207</strain>
    </source>
</reference>
<organism evidence="1 2">
    <name type="scientific">Perkinsus olseni</name>
    <name type="common">Perkinsus atlanticus</name>
    <dbReference type="NCBI Taxonomy" id="32597"/>
    <lineage>
        <taxon>Eukaryota</taxon>
        <taxon>Sar</taxon>
        <taxon>Alveolata</taxon>
        <taxon>Perkinsozoa</taxon>
        <taxon>Perkinsea</taxon>
        <taxon>Perkinsida</taxon>
        <taxon>Perkinsidae</taxon>
        <taxon>Perkinsus</taxon>
    </lineage>
</organism>
<keyword evidence="2" id="KW-1185">Reference proteome</keyword>
<name>A0A7J6RJ57_PEROL</name>
<accession>A0A7J6RJ57</accession>
<sequence>MRCPTVAFPFDCNDYMSANLVSRKYGAVNRQTLAKPTLTLCGLCYRYLSPGPLPHNGDAKWAMAWPSVLCTYLFTTPPTAHALLLLRCLPQRLRDPWQPMFSTLSIVIQRYWCTPPALVDITTERSDYFADVESNEIHRIIT</sequence>
<feature type="non-terminal residue" evidence="1">
    <location>
        <position position="142"/>
    </location>
</feature>
<gene>
    <name evidence="1" type="ORF">FOZ63_011812</name>
</gene>